<evidence type="ECO:0000259" key="1">
    <source>
        <dbReference type="Pfam" id="PF05175"/>
    </source>
</evidence>
<reference evidence="2" key="2">
    <citation type="journal article" date="2021" name="PeerJ">
        <title>Extensive microbial diversity within the chicken gut microbiome revealed by metagenomics and culture.</title>
        <authorList>
            <person name="Gilroy R."/>
            <person name="Ravi A."/>
            <person name="Getino M."/>
            <person name="Pursley I."/>
            <person name="Horton D.L."/>
            <person name="Alikhan N.F."/>
            <person name="Baker D."/>
            <person name="Gharbi K."/>
            <person name="Hall N."/>
            <person name="Watson M."/>
            <person name="Adriaenssens E.M."/>
            <person name="Foster-Nyarko E."/>
            <person name="Jarju S."/>
            <person name="Secka A."/>
            <person name="Antonio M."/>
            <person name="Oren A."/>
            <person name="Chaudhuri R.R."/>
            <person name="La Ragione R."/>
            <person name="Hildebrand F."/>
            <person name="Pallen M.J."/>
        </authorList>
    </citation>
    <scope>NUCLEOTIDE SEQUENCE</scope>
    <source>
        <strain evidence="2">ChiHcec3-11533</strain>
    </source>
</reference>
<reference evidence="2" key="1">
    <citation type="submission" date="2020-10" db="EMBL/GenBank/DDBJ databases">
        <authorList>
            <person name="Gilroy R."/>
        </authorList>
    </citation>
    <scope>NUCLEOTIDE SEQUENCE</scope>
    <source>
        <strain evidence="2">ChiHcec3-11533</strain>
    </source>
</reference>
<protein>
    <submittedName>
        <fullName evidence="2">tRNA1(Val) (Adenine(37)-N6)-methyltransferase</fullName>
    </submittedName>
</protein>
<dbReference type="SUPFAM" id="SSF53335">
    <property type="entry name" value="S-adenosyl-L-methionine-dependent methyltransferases"/>
    <property type="match status" value="1"/>
</dbReference>
<dbReference type="Gene3D" id="3.40.50.150">
    <property type="entry name" value="Vaccinia Virus protein VP39"/>
    <property type="match status" value="1"/>
</dbReference>
<dbReference type="PANTHER" id="PTHR47739:SF1">
    <property type="entry name" value="TRNA1(VAL) (ADENINE(37)-N6)-METHYLTRANSFERASE"/>
    <property type="match status" value="1"/>
</dbReference>
<dbReference type="Pfam" id="PF05175">
    <property type="entry name" value="MTS"/>
    <property type="match status" value="1"/>
</dbReference>
<organism evidence="2 3">
    <name type="scientific">Candidatus Pullichristensenella excrementigallinarum</name>
    <dbReference type="NCBI Taxonomy" id="2840907"/>
    <lineage>
        <taxon>Bacteria</taxon>
        <taxon>Bacillati</taxon>
        <taxon>Bacillota</taxon>
        <taxon>Clostridia</taxon>
        <taxon>Candidatus Pullichristensenella</taxon>
    </lineage>
</organism>
<dbReference type="InterPro" id="IPR007848">
    <property type="entry name" value="Small_mtfrase_dom"/>
</dbReference>
<dbReference type="InterPro" id="IPR029063">
    <property type="entry name" value="SAM-dependent_MTases_sf"/>
</dbReference>
<dbReference type="EMBL" id="DVMU01000206">
    <property type="protein sequence ID" value="HIU34836.1"/>
    <property type="molecule type" value="Genomic_DNA"/>
</dbReference>
<name>A0A9D1IDK9_9FIRM</name>
<accession>A0A9D1IDK9</accession>
<dbReference type="PANTHER" id="PTHR47739">
    <property type="entry name" value="TRNA1(VAL) (ADENINE(37)-N6)-METHYLTRANSFERASE"/>
    <property type="match status" value="1"/>
</dbReference>
<proteinExistence type="predicted"/>
<dbReference type="AlphaFoldDB" id="A0A9D1IDK9"/>
<evidence type="ECO:0000313" key="2">
    <source>
        <dbReference type="EMBL" id="HIU34836.1"/>
    </source>
</evidence>
<feature type="domain" description="Methyltransferase small" evidence="1">
    <location>
        <begin position="39"/>
        <end position="134"/>
    </location>
</feature>
<evidence type="ECO:0000313" key="3">
    <source>
        <dbReference type="Proteomes" id="UP000824072"/>
    </source>
</evidence>
<sequence>MVRDEEMLRPGERIDDLQCGGYRLIQRRDAFCFGTDSVLLADFCRPRPGTRAVDLGCGSGAIMTLMAAHEPLLQVDGIEIQPEIADMARRGIRLNGLEERLRVWEMDMRVAAAKLGYGAYSLAVCNPPYSRQGAAIESEGKLKRVARHEGALNPEEWALAAARLLKNGGRFAVIYPAPRAYEMMRAMERANLAPKRICTVHGVAGRPPKFVLMDAVKGGGSQLDWLEPLILRDADGKYSAQWKRIYRMEEGSET</sequence>
<dbReference type="GO" id="GO:0008168">
    <property type="term" value="F:methyltransferase activity"/>
    <property type="evidence" value="ECO:0007669"/>
    <property type="project" value="InterPro"/>
</dbReference>
<gene>
    <name evidence="2" type="ORF">IAB02_09750</name>
</gene>
<dbReference type="Proteomes" id="UP000824072">
    <property type="component" value="Unassembled WGS sequence"/>
</dbReference>
<dbReference type="CDD" id="cd02440">
    <property type="entry name" value="AdoMet_MTases"/>
    <property type="match status" value="1"/>
</dbReference>
<comment type="caution">
    <text evidence="2">The sequence shown here is derived from an EMBL/GenBank/DDBJ whole genome shotgun (WGS) entry which is preliminary data.</text>
</comment>
<dbReference type="InterPro" id="IPR050210">
    <property type="entry name" value="tRNA_Adenine-N(6)_MTase"/>
</dbReference>